<keyword evidence="1" id="KW-1133">Transmembrane helix</keyword>
<evidence type="ECO:0000256" key="1">
    <source>
        <dbReference type="SAM" id="Phobius"/>
    </source>
</evidence>
<accession>A0ABQ5HVG0</accession>
<proteinExistence type="predicted"/>
<comment type="caution">
    <text evidence="2">The sequence shown here is derived from an EMBL/GenBank/DDBJ whole genome shotgun (WGS) entry which is preliminary data.</text>
</comment>
<reference evidence="2" key="2">
    <citation type="submission" date="2022-01" db="EMBL/GenBank/DDBJ databases">
        <authorList>
            <person name="Yamashiro T."/>
            <person name="Shiraishi A."/>
            <person name="Satake H."/>
            <person name="Nakayama K."/>
        </authorList>
    </citation>
    <scope>NUCLEOTIDE SEQUENCE</scope>
</reference>
<evidence type="ECO:0000313" key="2">
    <source>
        <dbReference type="EMBL" id="GJT91685.1"/>
    </source>
</evidence>
<name>A0ABQ5HVG0_9ASTR</name>
<keyword evidence="3" id="KW-1185">Reference proteome</keyword>
<gene>
    <name evidence="2" type="ORF">Tco_1080530</name>
</gene>
<evidence type="ECO:0000313" key="3">
    <source>
        <dbReference type="Proteomes" id="UP001151760"/>
    </source>
</evidence>
<organism evidence="2 3">
    <name type="scientific">Tanacetum coccineum</name>
    <dbReference type="NCBI Taxonomy" id="301880"/>
    <lineage>
        <taxon>Eukaryota</taxon>
        <taxon>Viridiplantae</taxon>
        <taxon>Streptophyta</taxon>
        <taxon>Embryophyta</taxon>
        <taxon>Tracheophyta</taxon>
        <taxon>Spermatophyta</taxon>
        <taxon>Magnoliopsida</taxon>
        <taxon>eudicotyledons</taxon>
        <taxon>Gunneridae</taxon>
        <taxon>Pentapetalae</taxon>
        <taxon>asterids</taxon>
        <taxon>campanulids</taxon>
        <taxon>Asterales</taxon>
        <taxon>Asteraceae</taxon>
        <taxon>Asteroideae</taxon>
        <taxon>Anthemideae</taxon>
        <taxon>Anthemidinae</taxon>
        <taxon>Tanacetum</taxon>
    </lineage>
</organism>
<feature type="transmembrane region" description="Helical" evidence="1">
    <location>
        <begin position="47"/>
        <end position="69"/>
    </location>
</feature>
<sequence length="98" mass="11248">MYSTLVDSFEKQIIVVMTGHHGGVLVRSVDLLEPKMMRVNISLENRVYILFALCLFNVFWDDVALRWFISLERCGQRAFAIKPSQAQASQAMLKLDRA</sequence>
<dbReference type="Proteomes" id="UP001151760">
    <property type="component" value="Unassembled WGS sequence"/>
</dbReference>
<protein>
    <submittedName>
        <fullName evidence="2">Uncharacterized protein</fullName>
    </submittedName>
</protein>
<keyword evidence="1" id="KW-0472">Membrane</keyword>
<reference evidence="2" key="1">
    <citation type="journal article" date="2022" name="Int. J. Mol. Sci.">
        <title>Draft Genome of Tanacetum Coccineum: Genomic Comparison of Closely Related Tanacetum-Family Plants.</title>
        <authorList>
            <person name="Yamashiro T."/>
            <person name="Shiraishi A."/>
            <person name="Nakayama K."/>
            <person name="Satake H."/>
        </authorList>
    </citation>
    <scope>NUCLEOTIDE SEQUENCE</scope>
</reference>
<keyword evidence="1" id="KW-0812">Transmembrane</keyword>
<dbReference type="EMBL" id="BQNB010020040">
    <property type="protein sequence ID" value="GJT91685.1"/>
    <property type="molecule type" value="Genomic_DNA"/>
</dbReference>